<keyword evidence="5 9" id="KW-0653">Protein transport</keyword>
<dbReference type="GO" id="GO:0005737">
    <property type="term" value="C:cytoplasm"/>
    <property type="evidence" value="ECO:0007669"/>
    <property type="project" value="UniProtKB-ARBA"/>
</dbReference>
<keyword evidence="4 9" id="KW-0812">Transmembrane</keyword>
<feature type="transmembrane region" description="Helical" evidence="9">
    <location>
        <begin position="37"/>
        <end position="58"/>
    </location>
</feature>
<dbReference type="InterPro" id="IPR007305">
    <property type="entry name" value="Vesicle_transpt_Got1/SFT2"/>
</dbReference>
<evidence type="ECO:0000256" key="6">
    <source>
        <dbReference type="ARBA" id="ARBA00022989"/>
    </source>
</evidence>
<keyword evidence="11" id="KW-1185">Reference proteome</keyword>
<feature type="transmembrane region" description="Helical" evidence="9">
    <location>
        <begin position="99"/>
        <end position="119"/>
    </location>
</feature>
<proteinExistence type="inferred from homology"/>
<dbReference type="PANTHER" id="PTHR23137">
    <property type="entry name" value="VESICLE TRANSPORT PROTEIN-RELATED"/>
    <property type="match status" value="1"/>
</dbReference>
<comment type="similarity">
    <text evidence="8 9">Belongs to the SFT2 family.</text>
</comment>
<dbReference type="GeneTree" id="ENSGT00390000018525"/>
<dbReference type="AlphaFoldDB" id="A0AAZ3RUL1"/>
<evidence type="ECO:0000313" key="10">
    <source>
        <dbReference type="Ensembl" id="ENSOTSP00005145262.1"/>
    </source>
</evidence>
<comment type="function">
    <text evidence="1 9">May be involved in fusion of retrograde transport vesicles derived from an endocytic compartment with the Golgi complex.</text>
</comment>
<dbReference type="Ensembl" id="ENSOTST00005166110.1">
    <property type="protein sequence ID" value="ENSOTSP00005145262.1"/>
    <property type="gene ID" value="ENSOTSG00005062555.1"/>
</dbReference>
<keyword evidence="3 9" id="KW-0813">Transport</keyword>
<evidence type="ECO:0000256" key="8">
    <source>
        <dbReference type="ARBA" id="ARBA00025800"/>
    </source>
</evidence>
<dbReference type="GO" id="GO:0016020">
    <property type="term" value="C:membrane"/>
    <property type="evidence" value="ECO:0007669"/>
    <property type="project" value="UniProtKB-SubCell"/>
</dbReference>
<dbReference type="InterPro" id="IPR011691">
    <property type="entry name" value="Vesicle_transpt_SFT2"/>
</dbReference>
<evidence type="ECO:0000256" key="9">
    <source>
        <dbReference type="RuleBase" id="RU363111"/>
    </source>
</evidence>
<evidence type="ECO:0000313" key="11">
    <source>
        <dbReference type="Proteomes" id="UP000694402"/>
    </source>
</evidence>
<evidence type="ECO:0000256" key="1">
    <source>
        <dbReference type="ARBA" id="ARBA00003566"/>
    </source>
</evidence>
<comment type="caution">
    <text evidence="9">Lacks conserved residue(s) required for the propagation of feature annotation.</text>
</comment>
<dbReference type="Pfam" id="PF04178">
    <property type="entry name" value="Got1"/>
    <property type="match status" value="1"/>
</dbReference>
<dbReference type="Proteomes" id="UP000694402">
    <property type="component" value="Unassembled WGS sequence"/>
</dbReference>
<gene>
    <name evidence="10" type="primary">SFT2D1</name>
</gene>
<evidence type="ECO:0000256" key="2">
    <source>
        <dbReference type="ARBA" id="ARBA00004141"/>
    </source>
</evidence>
<dbReference type="PANTHER" id="PTHR23137:SF24">
    <property type="entry name" value="VESICLE TRANSPORT PROTEIN SFT2A"/>
    <property type="match status" value="1"/>
</dbReference>
<sequence length="159" mass="17645">MDKLRSMIGGREDNEEAGLTAQVLDASTLSYSTRVKWFVICFASGILCSILGTALLFLPNGTKLFAVFYTLGNLAALSSTCFLMGPLKQLKRMFEPTRLIATCVMLLCLILTLCAVFWVQHLLHSICQGRRDEGLHQLSELREPTWVQTLFEISLAGLA</sequence>
<protein>
    <recommendedName>
        <fullName evidence="9">Vesicle transport protein</fullName>
    </recommendedName>
</protein>
<evidence type="ECO:0000256" key="3">
    <source>
        <dbReference type="ARBA" id="ARBA00022448"/>
    </source>
</evidence>
<evidence type="ECO:0000256" key="7">
    <source>
        <dbReference type="ARBA" id="ARBA00023136"/>
    </source>
</evidence>
<evidence type="ECO:0000256" key="5">
    <source>
        <dbReference type="ARBA" id="ARBA00022927"/>
    </source>
</evidence>
<accession>A0AAZ3RUL1</accession>
<evidence type="ECO:0000256" key="4">
    <source>
        <dbReference type="ARBA" id="ARBA00022692"/>
    </source>
</evidence>
<reference evidence="10" key="2">
    <citation type="submission" date="2025-08" db="UniProtKB">
        <authorList>
            <consortium name="Ensembl"/>
        </authorList>
    </citation>
    <scope>IDENTIFICATION</scope>
</reference>
<organism evidence="10 11">
    <name type="scientific">Oncorhynchus tshawytscha</name>
    <name type="common">Chinook salmon</name>
    <name type="synonym">Salmo tshawytscha</name>
    <dbReference type="NCBI Taxonomy" id="74940"/>
    <lineage>
        <taxon>Eukaryota</taxon>
        <taxon>Metazoa</taxon>
        <taxon>Chordata</taxon>
        <taxon>Craniata</taxon>
        <taxon>Vertebrata</taxon>
        <taxon>Euteleostomi</taxon>
        <taxon>Actinopterygii</taxon>
        <taxon>Neopterygii</taxon>
        <taxon>Teleostei</taxon>
        <taxon>Protacanthopterygii</taxon>
        <taxon>Salmoniformes</taxon>
        <taxon>Salmonidae</taxon>
        <taxon>Salmoninae</taxon>
        <taxon>Oncorhynchus</taxon>
    </lineage>
</organism>
<reference evidence="11" key="1">
    <citation type="journal article" date="2018" name="PLoS ONE">
        <title>Chinook salmon (Oncorhynchus tshawytscha) genome and transcriptome.</title>
        <authorList>
            <person name="Christensen K.A."/>
            <person name="Leong J.S."/>
            <person name="Sakhrani D."/>
            <person name="Biagi C.A."/>
            <person name="Minkley D.R."/>
            <person name="Withler R.E."/>
            <person name="Rondeau E.B."/>
            <person name="Koop B.F."/>
            <person name="Devlin R.H."/>
        </authorList>
    </citation>
    <scope>NUCLEOTIDE SEQUENCE [LARGE SCALE GENOMIC DNA]</scope>
</reference>
<dbReference type="GO" id="GO:0012505">
    <property type="term" value="C:endomembrane system"/>
    <property type="evidence" value="ECO:0007669"/>
    <property type="project" value="UniProtKB-ARBA"/>
</dbReference>
<comment type="subcellular location">
    <subcellularLocation>
        <location evidence="2 9">Membrane</location>
        <topology evidence="2 9">Multi-pass membrane protein</topology>
    </subcellularLocation>
</comment>
<name>A0AAZ3RUL1_ONCTS</name>
<feature type="transmembrane region" description="Helical" evidence="9">
    <location>
        <begin position="64"/>
        <end position="87"/>
    </location>
</feature>
<reference evidence="10" key="3">
    <citation type="submission" date="2025-09" db="UniProtKB">
        <authorList>
            <consortium name="Ensembl"/>
        </authorList>
    </citation>
    <scope>IDENTIFICATION</scope>
</reference>
<keyword evidence="6 9" id="KW-1133">Transmembrane helix</keyword>
<dbReference type="GO" id="GO:0015031">
    <property type="term" value="P:protein transport"/>
    <property type="evidence" value="ECO:0007669"/>
    <property type="project" value="UniProtKB-KW"/>
</dbReference>
<keyword evidence="7 9" id="KW-0472">Membrane</keyword>
<dbReference type="GO" id="GO:0016192">
    <property type="term" value="P:vesicle-mediated transport"/>
    <property type="evidence" value="ECO:0007669"/>
    <property type="project" value="InterPro"/>
</dbReference>